<dbReference type="InterPro" id="IPR039426">
    <property type="entry name" value="TonB-dep_rcpt-like"/>
</dbReference>
<dbReference type="RefSeq" id="WP_406825217.1">
    <property type="nucleotide sequence ID" value="NZ_CP157485.1"/>
</dbReference>
<evidence type="ECO:0000313" key="12">
    <source>
        <dbReference type="EMBL" id="XBO47815.1"/>
    </source>
</evidence>
<organism evidence="12">
    <name type="scientific">Pedobacter sp. KACC 23697</name>
    <dbReference type="NCBI Taxonomy" id="3149230"/>
    <lineage>
        <taxon>Bacteria</taxon>
        <taxon>Pseudomonadati</taxon>
        <taxon>Bacteroidota</taxon>
        <taxon>Sphingobacteriia</taxon>
        <taxon>Sphingobacteriales</taxon>
        <taxon>Sphingobacteriaceae</taxon>
        <taxon>Pedobacter</taxon>
    </lineage>
</organism>
<dbReference type="AlphaFoldDB" id="A0AAU7K5N4"/>
<dbReference type="InterPro" id="IPR036942">
    <property type="entry name" value="Beta-barrel_TonB_sf"/>
</dbReference>
<evidence type="ECO:0000259" key="10">
    <source>
        <dbReference type="Pfam" id="PF00593"/>
    </source>
</evidence>
<keyword evidence="5 9" id="KW-0798">TonB box</keyword>
<dbReference type="Gene3D" id="2.40.170.20">
    <property type="entry name" value="TonB-dependent receptor, beta-barrel domain"/>
    <property type="match status" value="1"/>
</dbReference>
<gene>
    <name evidence="12" type="ORF">ABEG20_21225</name>
</gene>
<dbReference type="InterPro" id="IPR018247">
    <property type="entry name" value="EF_Hand_1_Ca_BS"/>
</dbReference>
<keyword evidence="6 8" id="KW-0472">Membrane</keyword>
<dbReference type="InterPro" id="IPR037066">
    <property type="entry name" value="Plug_dom_sf"/>
</dbReference>
<comment type="similarity">
    <text evidence="8 9">Belongs to the TonB-dependent receptor family.</text>
</comment>
<evidence type="ECO:0000256" key="6">
    <source>
        <dbReference type="ARBA" id="ARBA00023136"/>
    </source>
</evidence>
<dbReference type="InterPro" id="IPR012910">
    <property type="entry name" value="Plug_dom"/>
</dbReference>
<keyword evidence="12" id="KW-0675">Receptor</keyword>
<accession>A0AAU7K5N4</accession>
<evidence type="ECO:0000256" key="2">
    <source>
        <dbReference type="ARBA" id="ARBA00022448"/>
    </source>
</evidence>
<dbReference type="Gene3D" id="2.60.40.1120">
    <property type="entry name" value="Carboxypeptidase-like, regulatory domain"/>
    <property type="match status" value="1"/>
</dbReference>
<dbReference type="NCBIfam" id="TIGR04057">
    <property type="entry name" value="SusC_RagA_signa"/>
    <property type="match status" value="1"/>
</dbReference>
<evidence type="ECO:0000256" key="3">
    <source>
        <dbReference type="ARBA" id="ARBA00022452"/>
    </source>
</evidence>
<evidence type="ECO:0000256" key="7">
    <source>
        <dbReference type="ARBA" id="ARBA00023237"/>
    </source>
</evidence>
<feature type="domain" description="TonB-dependent receptor-like beta-barrel" evidence="10">
    <location>
        <begin position="450"/>
        <end position="993"/>
    </location>
</feature>
<dbReference type="Pfam" id="PF07715">
    <property type="entry name" value="Plug"/>
    <property type="match status" value="1"/>
</dbReference>
<reference evidence="12" key="1">
    <citation type="submission" date="2024-05" db="EMBL/GenBank/DDBJ databases">
        <authorList>
            <person name="Kim S."/>
            <person name="Heo J."/>
            <person name="Choi H."/>
            <person name="Choi Y."/>
            <person name="Kwon S.-W."/>
            <person name="Kim Y."/>
        </authorList>
    </citation>
    <scope>NUCLEOTIDE SEQUENCE</scope>
    <source>
        <strain evidence="12">KACC 23697</strain>
    </source>
</reference>
<evidence type="ECO:0000256" key="8">
    <source>
        <dbReference type="PROSITE-ProRule" id="PRU01360"/>
    </source>
</evidence>
<sequence>MEIFLHKKKQFLLACLVLLLTVPAIPFKIFAQVEPPPLINSKLAGTVIDSLTKQPLPGVVVRIKGVTHVVSTDGDGKFTFVTGQKLPYTLILSSVGYETKEIVVSTSPTTIRLKEVNSQLNDVVVVGYGTQTRKSLTGSVSTIAVDEVRAKPTATFAEQLQGKAPGLQVSTSTGVPGDGMFIRIRGTTSINASNDPLYVIDGVYVNSGSLQRITTQGQANNPLSDISPDDIESVTVLKDADATAIYGARAANGVIVITTKRGKYNTAPKVSLSAYVGVAKVPKLWDLVTGPQHAELINEFYRNSNADAIAIAAANGTSPAITYRFQPFRALSDNPTASPAPRGLPQDQNTYDRLSKAFRTGLLQNYDISVSGGNDKTTYYIGGGLNKQEATLKTNDFRRGSFKLNLDQKINDYVKIGTSNILTQTYRTNARVGDGPQGGILQSALHTPTYLPEFNADGTPGKWAGFDNLDVLLNNTNMNSTSNRLISNLYGEVNITKDLTFKTSWSVDYNQYNEFQYWNSLTNLGIANKNLGTSSVSNNTIWTNEQTLNYNHVTGKHTFGALIGNSLQGSISNQTLAQGTNFPNDSFQQIASAATTTSSASETQYRLSSFFARLNYNYGRKYYAVFSIRADGSSRFGANHQWGYFPSAGLAWRVKQENFLKDVAVISDLKLRGSIGVTGNQNGINDFASRGLWGAGANYQNNPGTVPSQLANPDLKWESTRQANIGFDLSFFKDRLTLSGDVYDKYTSNLLLNLPLASSKGFSSILTNAGEMSNKGLELNISSVNLDGAFKWSTTFNISRNINKIEKLPTPVVAAYAAERMVQGLSMYTFFVYNQLYVDPQTGNAVYEDADKNGVINANDIVPVGNALPKFNGGLTNNLSYKGFDLSVFFNFVYGNKVYNNNNYFLEGGGTRDANRAMDVYQLDRWQKPGDITNMPRLTAYGQNYTLSPTSRNIEDGSFLRLSNVTLGYNLPKEFVKKARMNSVRIYASGSNLWLWTKYKGPDPEINVSSSATVLGYDLGTPPVPRTFQIGANITF</sequence>
<evidence type="ECO:0000256" key="5">
    <source>
        <dbReference type="ARBA" id="ARBA00023077"/>
    </source>
</evidence>
<dbReference type="Pfam" id="PF00593">
    <property type="entry name" value="TonB_dep_Rec_b-barrel"/>
    <property type="match status" value="1"/>
</dbReference>
<keyword evidence="7 8" id="KW-0998">Cell outer membrane</keyword>
<proteinExistence type="inferred from homology"/>
<evidence type="ECO:0000256" key="4">
    <source>
        <dbReference type="ARBA" id="ARBA00022692"/>
    </source>
</evidence>
<dbReference type="SUPFAM" id="SSF49464">
    <property type="entry name" value="Carboxypeptidase regulatory domain-like"/>
    <property type="match status" value="1"/>
</dbReference>
<evidence type="ECO:0000256" key="1">
    <source>
        <dbReference type="ARBA" id="ARBA00004571"/>
    </source>
</evidence>
<name>A0AAU7K5N4_9SPHI</name>
<dbReference type="SUPFAM" id="SSF56935">
    <property type="entry name" value="Porins"/>
    <property type="match status" value="1"/>
</dbReference>
<dbReference type="Gene3D" id="2.170.130.10">
    <property type="entry name" value="TonB-dependent receptor, plug domain"/>
    <property type="match status" value="1"/>
</dbReference>
<dbReference type="PROSITE" id="PS52016">
    <property type="entry name" value="TONB_DEPENDENT_REC_3"/>
    <property type="match status" value="1"/>
</dbReference>
<dbReference type="NCBIfam" id="TIGR04056">
    <property type="entry name" value="OMP_RagA_SusC"/>
    <property type="match status" value="1"/>
</dbReference>
<dbReference type="InterPro" id="IPR023996">
    <property type="entry name" value="TonB-dep_OMP_SusC/RagA"/>
</dbReference>
<dbReference type="PROSITE" id="PS00018">
    <property type="entry name" value="EF_HAND_1"/>
    <property type="match status" value="1"/>
</dbReference>
<protein>
    <submittedName>
        <fullName evidence="12">TonB-dependent receptor</fullName>
    </submittedName>
</protein>
<dbReference type="EMBL" id="CP157485">
    <property type="protein sequence ID" value="XBO47815.1"/>
    <property type="molecule type" value="Genomic_DNA"/>
</dbReference>
<dbReference type="InterPro" id="IPR023997">
    <property type="entry name" value="TonB-dep_OMP_SusC/RagA_CS"/>
</dbReference>
<dbReference type="InterPro" id="IPR000531">
    <property type="entry name" value="Beta-barrel_TonB"/>
</dbReference>
<evidence type="ECO:0000256" key="9">
    <source>
        <dbReference type="RuleBase" id="RU003357"/>
    </source>
</evidence>
<dbReference type="Pfam" id="PF13715">
    <property type="entry name" value="CarbopepD_reg_2"/>
    <property type="match status" value="1"/>
</dbReference>
<dbReference type="GO" id="GO:0009279">
    <property type="term" value="C:cell outer membrane"/>
    <property type="evidence" value="ECO:0007669"/>
    <property type="project" value="UniProtKB-SubCell"/>
</dbReference>
<keyword evidence="2 8" id="KW-0813">Transport</keyword>
<evidence type="ECO:0000259" key="11">
    <source>
        <dbReference type="Pfam" id="PF07715"/>
    </source>
</evidence>
<feature type="domain" description="TonB-dependent receptor plug" evidence="11">
    <location>
        <begin position="134"/>
        <end position="254"/>
    </location>
</feature>
<keyword evidence="4 8" id="KW-0812">Transmembrane</keyword>
<dbReference type="InterPro" id="IPR008969">
    <property type="entry name" value="CarboxyPept-like_regulatory"/>
</dbReference>
<keyword evidence="3 8" id="KW-1134">Transmembrane beta strand</keyword>
<comment type="subcellular location">
    <subcellularLocation>
        <location evidence="1 8">Cell outer membrane</location>
        <topology evidence="1 8">Multi-pass membrane protein</topology>
    </subcellularLocation>
</comment>